<dbReference type="Pfam" id="PF00534">
    <property type="entry name" value="Glycos_transf_1"/>
    <property type="match status" value="1"/>
</dbReference>
<dbReference type="Gene3D" id="3.40.50.2000">
    <property type="entry name" value="Glycogen Phosphorylase B"/>
    <property type="match status" value="1"/>
</dbReference>
<dbReference type="PANTHER" id="PTHR46656">
    <property type="entry name" value="PUTATIVE-RELATED"/>
    <property type="match status" value="1"/>
</dbReference>
<keyword evidence="2" id="KW-0808">Transferase</keyword>
<gene>
    <name evidence="2" type="ORF">A374_14880</name>
</gene>
<dbReference type="STRING" id="1196324.A374_14880"/>
<feature type="domain" description="Glycosyl transferase family 1" evidence="1">
    <location>
        <begin position="176"/>
        <end position="285"/>
    </location>
</feature>
<dbReference type="GO" id="GO:0016757">
    <property type="term" value="F:glycosyltransferase activity"/>
    <property type="evidence" value="ECO:0007669"/>
    <property type="project" value="InterPro"/>
</dbReference>
<name>I8AG50_9BACL</name>
<dbReference type="CDD" id="cd03801">
    <property type="entry name" value="GT4_PimA-like"/>
    <property type="match status" value="1"/>
</dbReference>
<reference evidence="2 3" key="1">
    <citation type="journal article" date="2012" name="J. Bacteriol.">
        <title>Genome of Bacillus macauensis ZFHKF-1, a Long-Chain-Forming Bacterium.</title>
        <authorList>
            <person name="Cai L."/>
            <person name="Zhang T."/>
        </authorList>
    </citation>
    <scope>NUCLEOTIDE SEQUENCE [LARGE SCALE GENOMIC DNA]</scope>
    <source>
        <strain evidence="2 3">ZFHKF-1</strain>
    </source>
</reference>
<dbReference type="PANTHER" id="PTHR46656:SF3">
    <property type="entry name" value="PUTATIVE-RELATED"/>
    <property type="match status" value="1"/>
</dbReference>
<dbReference type="InterPro" id="IPR001296">
    <property type="entry name" value="Glyco_trans_1"/>
</dbReference>
<evidence type="ECO:0000313" key="3">
    <source>
        <dbReference type="Proteomes" id="UP000004080"/>
    </source>
</evidence>
<comment type="caution">
    <text evidence="2">The sequence shown here is derived from an EMBL/GenBank/DDBJ whole genome shotgun (WGS) entry which is preliminary data.</text>
</comment>
<dbReference type="eggNOG" id="COG0438">
    <property type="taxonomic scope" value="Bacteria"/>
</dbReference>
<dbReference type="PATRIC" id="fig|1196324.3.peg.3041"/>
<accession>I8AG50</accession>
<sequence>MEQGVNLVGYARAAMGLGESCRNAAASLEAVHVPFGILNYEQCLQEKNVITWAHKEMDAPRYNCSMYHINADQMQYALLHYRKQELHAAGYNIGYWHWELPKFPEEWRYAYAFIDELWVPSHFVKEACEPQTNIPIKVMPHAITAKIETPLSRTYFQLPEQRFLFLTMYDSLSHQARKNPLGVIEAFQAAFASDDKDVGLVVKVSRSQFDAEDIKRLHALIAGYENIYLIEGFKTRDEIYNLIALCDCYASFHRSEGFGLPIAEAMRFGRPVIATNWSGNTDFMTEETSCPLRYTLSTVKEDHGPYKKGQIWAEPDLEHGAYCMKKVKDNRHYRETISKAASQHILSNYHPQKIGELMKERLVTLDLLQK</sequence>
<dbReference type="EMBL" id="AKKV01000031">
    <property type="protein sequence ID" value="EIT84622.1"/>
    <property type="molecule type" value="Genomic_DNA"/>
</dbReference>
<protein>
    <submittedName>
        <fullName evidence="2">Group 1 glycosyl transferase</fullName>
    </submittedName>
</protein>
<dbReference type="RefSeq" id="WP_007203052.1">
    <property type="nucleotide sequence ID" value="NZ_AKKV01000031.1"/>
</dbReference>
<dbReference type="OrthoDB" id="440232at2"/>
<dbReference type="AlphaFoldDB" id="I8AG50"/>
<evidence type="ECO:0000259" key="1">
    <source>
        <dbReference type="Pfam" id="PF00534"/>
    </source>
</evidence>
<dbReference type="SUPFAM" id="SSF53756">
    <property type="entry name" value="UDP-Glycosyltransferase/glycogen phosphorylase"/>
    <property type="match status" value="1"/>
</dbReference>
<organism evidence="2 3">
    <name type="scientific">Fictibacillus macauensis ZFHKF-1</name>
    <dbReference type="NCBI Taxonomy" id="1196324"/>
    <lineage>
        <taxon>Bacteria</taxon>
        <taxon>Bacillati</taxon>
        <taxon>Bacillota</taxon>
        <taxon>Bacilli</taxon>
        <taxon>Bacillales</taxon>
        <taxon>Fictibacillaceae</taxon>
        <taxon>Fictibacillus</taxon>
    </lineage>
</organism>
<keyword evidence="3" id="KW-1185">Reference proteome</keyword>
<proteinExistence type="predicted"/>
<dbReference type="Proteomes" id="UP000004080">
    <property type="component" value="Unassembled WGS sequence"/>
</dbReference>
<evidence type="ECO:0000313" key="2">
    <source>
        <dbReference type="EMBL" id="EIT84622.1"/>
    </source>
</evidence>